<evidence type="ECO:0000313" key="3">
    <source>
        <dbReference type="Proteomes" id="UP000282454"/>
    </source>
</evidence>
<feature type="compositionally biased region" description="Basic residues" evidence="1">
    <location>
        <begin position="396"/>
        <end position="405"/>
    </location>
</feature>
<dbReference type="SUPFAM" id="SSF48452">
    <property type="entry name" value="TPR-like"/>
    <property type="match status" value="1"/>
</dbReference>
<dbReference type="EMBL" id="RCDD01000003">
    <property type="protein sequence ID" value="RLK58417.1"/>
    <property type="molecule type" value="Genomic_DNA"/>
</dbReference>
<organism evidence="2 3">
    <name type="scientific">Actinokineospora cianjurensis</name>
    <dbReference type="NCBI Taxonomy" id="585224"/>
    <lineage>
        <taxon>Bacteria</taxon>
        <taxon>Bacillati</taxon>
        <taxon>Actinomycetota</taxon>
        <taxon>Actinomycetes</taxon>
        <taxon>Pseudonocardiales</taxon>
        <taxon>Pseudonocardiaceae</taxon>
        <taxon>Actinokineospora</taxon>
    </lineage>
</organism>
<dbReference type="InterPro" id="IPR011990">
    <property type="entry name" value="TPR-like_helical_dom_sf"/>
</dbReference>
<accession>A0A421B234</accession>
<feature type="region of interest" description="Disordered" evidence="1">
    <location>
        <begin position="1"/>
        <end position="40"/>
    </location>
</feature>
<dbReference type="AlphaFoldDB" id="A0A421B234"/>
<reference evidence="2 3" key="1">
    <citation type="submission" date="2018-10" db="EMBL/GenBank/DDBJ databases">
        <title>Genomic Encyclopedia of Archaeal and Bacterial Type Strains, Phase II (KMG-II): from individual species to whole genera.</title>
        <authorList>
            <person name="Goeker M."/>
        </authorList>
    </citation>
    <scope>NUCLEOTIDE SEQUENCE [LARGE SCALE GENOMIC DNA]</scope>
    <source>
        <strain evidence="2 3">DSM 45657</strain>
    </source>
</reference>
<evidence type="ECO:0008006" key="4">
    <source>
        <dbReference type="Google" id="ProtNLM"/>
    </source>
</evidence>
<dbReference type="Proteomes" id="UP000282454">
    <property type="component" value="Unassembled WGS sequence"/>
</dbReference>
<evidence type="ECO:0000256" key="1">
    <source>
        <dbReference type="SAM" id="MobiDB-lite"/>
    </source>
</evidence>
<feature type="compositionally biased region" description="Basic and acidic residues" evidence="1">
    <location>
        <begin position="379"/>
        <end position="390"/>
    </location>
</feature>
<protein>
    <recommendedName>
        <fullName evidence="4">Tetratricopeptide repeat protein</fullName>
    </recommendedName>
</protein>
<evidence type="ECO:0000313" key="2">
    <source>
        <dbReference type="EMBL" id="RLK58417.1"/>
    </source>
</evidence>
<proteinExistence type="predicted"/>
<sequence length="405" mass="41790">MPAPHTPTPADGPFPTAPAPAEQPRENTRPPAGTTMCSGCGGNSPLGNQGTARAGSCPWDRPVPIARAAAGAFAPEHALLPWRDSVAARAPGGRVSARVWFDRHHRAVIEAATDAVDRGHPGAAVALADALYPWLTVRADPDRGVAVHALAVGAARALGDPAVIAIMLRRLAGTHLAAGAHRRAAPLVAEALLLAGSRPGDRAEALVLRGRLAGARGDHAEALAHLADARDLHLLAGRPRGVALALAATAQSLLCLGRVDDARDALHTARHTVVDVAVPHWEHAAVLVVLVRAWVAAGRVADAVDLARQLVDHLTALGYGTTGALAEARAVLDRPRAHRPESRATTISAVGESGEDTRVQEAAAGPEVTTPPPTGAPDDQPRTPESESECRAGGAARRRSWVGSA</sequence>
<feature type="region of interest" description="Disordered" evidence="1">
    <location>
        <begin position="333"/>
        <end position="405"/>
    </location>
</feature>
<dbReference type="Gene3D" id="1.25.40.10">
    <property type="entry name" value="Tetratricopeptide repeat domain"/>
    <property type="match status" value="1"/>
</dbReference>
<name>A0A421B234_9PSEU</name>
<feature type="compositionally biased region" description="Pro residues" evidence="1">
    <location>
        <begin position="1"/>
        <end position="18"/>
    </location>
</feature>
<keyword evidence="3" id="KW-1185">Reference proteome</keyword>
<feature type="compositionally biased region" description="Basic and acidic residues" evidence="1">
    <location>
        <begin position="333"/>
        <end position="342"/>
    </location>
</feature>
<gene>
    <name evidence="2" type="ORF">CLV68_4518</name>
</gene>
<comment type="caution">
    <text evidence="2">The sequence shown here is derived from an EMBL/GenBank/DDBJ whole genome shotgun (WGS) entry which is preliminary data.</text>
</comment>